<feature type="domain" description="L,D-TPase catalytic" evidence="9">
    <location>
        <begin position="425"/>
        <end position="551"/>
    </location>
</feature>
<evidence type="ECO:0000256" key="1">
    <source>
        <dbReference type="ARBA" id="ARBA00004752"/>
    </source>
</evidence>
<accession>A0A9D2NA93</accession>
<keyword evidence="8" id="KW-0812">Transmembrane</keyword>
<dbReference type="InterPro" id="IPR050979">
    <property type="entry name" value="LD-transpeptidase"/>
</dbReference>
<feature type="region of interest" description="Disordered" evidence="7">
    <location>
        <begin position="1"/>
        <end position="81"/>
    </location>
</feature>
<keyword evidence="2" id="KW-0808">Transferase</keyword>
<evidence type="ECO:0000256" key="4">
    <source>
        <dbReference type="ARBA" id="ARBA00022984"/>
    </source>
</evidence>
<proteinExistence type="predicted"/>
<evidence type="ECO:0000256" key="2">
    <source>
        <dbReference type="ARBA" id="ARBA00022679"/>
    </source>
</evidence>
<dbReference type="Proteomes" id="UP000823849">
    <property type="component" value="Unassembled WGS sequence"/>
</dbReference>
<evidence type="ECO:0000256" key="3">
    <source>
        <dbReference type="ARBA" id="ARBA00022960"/>
    </source>
</evidence>
<dbReference type="GO" id="GO:0071972">
    <property type="term" value="F:peptidoglycan L,D-transpeptidase activity"/>
    <property type="evidence" value="ECO:0007669"/>
    <property type="project" value="TreeGrafter"/>
</dbReference>
<feature type="active site" description="Proton donor/acceptor" evidence="6">
    <location>
        <position position="506"/>
    </location>
</feature>
<feature type="active site" description="Nucleophile" evidence="6">
    <location>
        <position position="527"/>
    </location>
</feature>
<dbReference type="PANTHER" id="PTHR30582">
    <property type="entry name" value="L,D-TRANSPEPTIDASE"/>
    <property type="match status" value="1"/>
</dbReference>
<keyword evidence="8" id="KW-1133">Transmembrane helix</keyword>
<dbReference type="InterPro" id="IPR005490">
    <property type="entry name" value="LD_TPept_cat_dom"/>
</dbReference>
<dbReference type="Gene3D" id="2.40.440.10">
    <property type="entry name" value="L,D-transpeptidase catalytic domain-like"/>
    <property type="match status" value="1"/>
</dbReference>
<comment type="caution">
    <text evidence="10">The sequence shown here is derived from an EMBL/GenBank/DDBJ whole genome shotgun (WGS) entry which is preliminary data.</text>
</comment>
<feature type="region of interest" description="Disordered" evidence="7">
    <location>
        <begin position="562"/>
        <end position="668"/>
    </location>
</feature>
<gene>
    <name evidence="10" type="ORF">H9705_09115</name>
</gene>
<dbReference type="GO" id="GO:0005576">
    <property type="term" value="C:extracellular region"/>
    <property type="evidence" value="ECO:0007669"/>
    <property type="project" value="TreeGrafter"/>
</dbReference>
<evidence type="ECO:0000256" key="8">
    <source>
        <dbReference type="SAM" id="Phobius"/>
    </source>
</evidence>
<feature type="compositionally biased region" description="Basic and acidic residues" evidence="7">
    <location>
        <begin position="1"/>
        <end position="11"/>
    </location>
</feature>
<dbReference type="InterPro" id="IPR022029">
    <property type="entry name" value="YoaR-like_PG-bd"/>
</dbReference>
<dbReference type="AlphaFoldDB" id="A0A9D2NA93"/>
<dbReference type="InterPro" id="IPR038063">
    <property type="entry name" value="Transpep_catalytic_dom"/>
</dbReference>
<dbReference type="PROSITE" id="PS52029">
    <property type="entry name" value="LD_TPASE"/>
    <property type="match status" value="1"/>
</dbReference>
<feature type="compositionally biased region" description="Basic and acidic residues" evidence="7">
    <location>
        <begin position="36"/>
        <end position="50"/>
    </location>
</feature>
<dbReference type="CDD" id="cd16913">
    <property type="entry name" value="YkuD_like"/>
    <property type="match status" value="1"/>
</dbReference>
<dbReference type="SUPFAM" id="SSF141523">
    <property type="entry name" value="L,D-transpeptidase catalytic domain-like"/>
    <property type="match status" value="1"/>
</dbReference>
<dbReference type="GO" id="GO:0008360">
    <property type="term" value="P:regulation of cell shape"/>
    <property type="evidence" value="ECO:0007669"/>
    <property type="project" value="UniProtKB-UniRule"/>
</dbReference>
<keyword evidence="3 6" id="KW-0133">Cell shape</keyword>
<feature type="transmembrane region" description="Helical" evidence="8">
    <location>
        <begin position="87"/>
        <end position="107"/>
    </location>
</feature>
<dbReference type="Gene3D" id="3.10.20.800">
    <property type="match status" value="1"/>
</dbReference>
<feature type="compositionally biased region" description="Polar residues" evidence="7">
    <location>
        <begin position="659"/>
        <end position="668"/>
    </location>
</feature>
<feature type="compositionally biased region" description="Low complexity" evidence="7">
    <location>
        <begin position="571"/>
        <end position="651"/>
    </location>
</feature>
<evidence type="ECO:0000313" key="10">
    <source>
        <dbReference type="EMBL" id="HJC15964.1"/>
    </source>
</evidence>
<evidence type="ECO:0000313" key="11">
    <source>
        <dbReference type="Proteomes" id="UP000823849"/>
    </source>
</evidence>
<dbReference type="PANTHER" id="PTHR30582:SF33">
    <property type="entry name" value="EXPORTED PROTEIN"/>
    <property type="match status" value="1"/>
</dbReference>
<organism evidence="10 11">
    <name type="scientific">Candidatus Fusicatenibacter intestinigallinarum</name>
    <dbReference type="NCBI Taxonomy" id="2838598"/>
    <lineage>
        <taxon>Bacteria</taxon>
        <taxon>Bacillati</taxon>
        <taxon>Bacillota</taxon>
        <taxon>Clostridia</taxon>
        <taxon>Lachnospirales</taxon>
        <taxon>Lachnospiraceae</taxon>
        <taxon>Fusicatenibacter</taxon>
    </lineage>
</organism>
<keyword evidence="8" id="KW-0472">Membrane</keyword>
<dbReference type="Pfam" id="PF12229">
    <property type="entry name" value="PG_binding_4"/>
    <property type="match status" value="2"/>
</dbReference>
<evidence type="ECO:0000259" key="9">
    <source>
        <dbReference type="PROSITE" id="PS52029"/>
    </source>
</evidence>
<reference evidence="10" key="1">
    <citation type="journal article" date="2021" name="PeerJ">
        <title>Extensive microbial diversity within the chicken gut microbiome revealed by metagenomics and culture.</title>
        <authorList>
            <person name="Gilroy R."/>
            <person name="Ravi A."/>
            <person name="Getino M."/>
            <person name="Pursley I."/>
            <person name="Horton D.L."/>
            <person name="Alikhan N.F."/>
            <person name="Baker D."/>
            <person name="Gharbi K."/>
            <person name="Hall N."/>
            <person name="Watson M."/>
            <person name="Adriaenssens E.M."/>
            <person name="Foster-Nyarko E."/>
            <person name="Jarju S."/>
            <person name="Secka A."/>
            <person name="Antonio M."/>
            <person name="Oren A."/>
            <person name="Chaudhuri R.R."/>
            <person name="La Ragione R."/>
            <person name="Hildebrand F."/>
            <person name="Pallen M.J."/>
        </authorList>
    </citation>
    <scope>NUCLEOTIDE SEQUENCE</scope>
    <source>
        <strain evidence="10">CHK185-5351</strain>
    </source>
</reference>
<evidence type="ECO:0000256" key="5">
    <source>
        <dbReference type="ARBA" id="ARBA00023316"/>
    </source>
</evidence>
<dbReference type="Pfam" id="PF03734">
    <property type="entry name" value="YkuD"/>
    <property type="match status" value="1"/>
</dbReference>
<evidence type="ECO:0000256" key="6">
    <source>
        <dbReference type="PROSITE-ProRule" id="PRU01373"/>
    </source>
</evidence>
<feature type="compositionally biased region" description="Acidic residues" evidence="7">
    <location>
        <begin position="56"/>
        <end position="76"/>
    </location>
</feature>
<reference evidence="10" key="2">
    <citation type="submission" date="2021-04" db="EMBL/GenBank/DDBJ databases">
        <authorList>
            <person name="Gilroy R."/>
        </authorList>
    </citation>
    <scope>NUCLEOTIDE SEQUENCE</scope>
    <source>
        <strain evidence="10">CHK185-5351</strain>
    </source>
</reference>
<dbReference type="GO" id="GO:0016740">
    <property type="term" value="F:transferase activity"/>
    <property type="evidence" value="ECO:0007669"/>
    <property type="project" value="UniProtKB-KW"/>
</dbReference>
<feature type="compositionally biased region" description="Acidic residues" evidence="7">
    <location>
        <begin position="12"/>
        <end position="23"/>
    </location>
</feature>
<dbReference type="GO" id="GO:0071555">
    <property type="term" value="P:cell wall organization"/>
    <property type="evidence" value="ECO:0007669"/>
    <property type="project" value="UniProtKB-UniRule"/>
</dbReference>
<comment type="pathway">
    <text evidence="1 6">Cell wall biogenesis; peptidoglycan biosynthesis.</text>
</comment>
<dbReference type="SUPFAM" id="SSF143985">
    <property type="entry name" value="L,D-transpeptidase pre-catalytic domain-like"/>
    <property type="match status" value="1"/>
</dbReference>
<keyword evidence="5 6" id="KW-0961">Cell wall biogenesis/degradation</keyword>
<dbReference type="GO" id="GO:0018104">
    <property type="term" value="P:peptidoglycan-protein cross-linking"/>
    <property type="evidence" value="ECO:0007669"/>
    <property type="project" value="TreeGrafter"/>
</dbReference>
<keyword evidence="4 6" id="KW-0573">Peptidoglycan synthesis</keyword>
<sequence length="668" mass="73778">MKFDDDHKQEWEELEFDEPDAQEESNTSVEDQVDEAVQKLVRDTISEIPEHAYGSGEEDPEDDEEEYIEEEDEEEDEPRRKSGKKNLLIFGIAAALVLVLLVGFYGYRTFYFTNHFFEGTVINGMDCGGMTAAQVEDQIRENAADYTLDIHFRNGDQQIVGSSIDYQYQSSGSVQALLKEQNAFAWLTENSRNRKHEVSVQMQYDETKLNEQVSHFQQMQEDQMEAPVDAKVEFLDGKFVAAEATQGTQLDVAKAKEAIAQAVAQGAQELEMESAGVYLEPAVSSDDTNLEEQAAQLNELVSASVTYQLPDGQAKVLDGTTLKDWLSVDENGNYSKNEEIWNQKLNEYVAGLAEEVDTYGKEQTFPATGIDGGVKVTQSNYGWKIDQEQETAQLAQDIADHLTTTREPVYSSREFASDNNGFGNTYVEIDVSRQHVWFYKDGSRIVDSECVTGKMVKSRYTPAGIFTLVSKTSPKTLRGPKQADGSYEWESDVTFWMPFNGGIGLHDATWRSSFGGNIYKNSGSHGCVNLPYNVAKTIYNNIEVGTPIIVYYSDDYSVRDDSAERAAQNLPETSTVTDPTSTPTPTTPSAPTQEPTSTPEPTQEPTAAPEPTQEPTATPTPTQEPTATPEPTQEPTATPAPTEAPASPEATQPEEETLSAASESGGNS</sequence>
<protein>
    <submittedName>
        <fullName evidence="10">Peptidoglycan binding domain-containing protein</fullName>
    </submittedName>
</protein>
<dbReference type="EMBL" id="DWWU01000038">
    <property type="protein sequence ID" value="HJC15964.1"/>
    <property type="molecule type" value="Genomic_DNA"/>
</dbReference>
<evidence type="ECO:0000256" key="7">
    <source>
        <dbReference type="SAM" id="MobiDB-lite"/>
    </source>
</evidence>
<dbReference type="InterPro" id="IPR038054">
    <property type="entry name" value="LD_TPept-like_central_sf"/>
</dbReference>
<name>A0A9D2NA93_9FIRM</name>